<evidence type="ECO:0000313" key="1">
    <source>
        <dbReference type="EMBL" id="BBI21179.1"/>
    </source>
</evidence>
<dbReference type="Pfam" id="PF13692">
    <property type="entry name" value="Glyco_trans_1_4"/>
    <property type="match status" value="1"/>
</dbReference>
<proteinExistence type="predicted"/>
<dbReference type="PANTHER" id="PTHR12526:SF638">
    <property type="entry name" value="SPORE COAT PROTEIN SA"/>
    <property type="match status" value="1"/>
</dbReference>
<reference evidence="1 2" key="1">
    <citation type="submission" date="2019-01" db="EMBL/GenBank/DDBJ databases">
        <title>Complete genome sequence of Erythrobacter flavus KJ5.</title>
        <authorList>
            <person name="Kanesaki Y."/>
            <person name="Brotosudarmo T."/>
            <person name="Moriuchi R."/>
            <person name="Awai K."/>
        </authorList>
    </citation>
    <scope>NUCLEOTIDE SEQUENCE [LARGE SCALE GENOMIC DNA]</scope>
    <source>
        <strain evidence="1 2">KJ5</strain>
    </source>
</reference>
<dbReference type="SUPFAM" id="SSF53756">
    <property type="entry name" value="UDP-Glycosyltransferase/glycogen phosphorylase"/>
    <property type="match status" value="1"/>
</dbReference>
<dbReference type="AlphaFoldDB" id="A0A3T1CJL3"/>
<gene>
    <name evidence="1" type="ORF">EKJ_20260</name>
</gene>
<accession>A0A3T1CJL3</accession>
<keyword evidence="2" id="KW-1185">Reference proteome</keyword>
<protein>
    <submittedName>
        <fullName evidence="1">Uncharacterized protein</fullName>
    </submittedName>
</protein>
<evidence type="ECO:0000313" key="2">
    <source>
        <dbReference type="Proteomes" id="UP000290057"/>
    </source>
</evidence>
<name>A0A3T1CJL3_9SPHN</name>
<organism evidence="1 2">
    <name type="scientific">Qipengyuania flava</name>
    <dbReference type="NCBI Taxonomy" id="192812"/>
    <lineage>
        <taxon>Bacteria</taxon>
        <taxon>Pseudomonadati</taxon>
        <taxon>Pseudomonadota</taxon>
        <taxon>Alphaproteobacteria</taxon>
        <taxon>Sphingomonadales</taxon>
        <taxon>Erythrobacteraceae</taxon>
        <taxon>Qipengyuania</taxon>
    </lineage>
</organism>
<dbReference type="GO" id="GO:0016757">
    <property type="term" value="F:glycosyltransferase activity"/>
    <property type="evidence" value="ECO:0007669"/>
    <property type="project" value="TreeGrafter"/>
</dbReference>
<dbReference type="PANTHER" id="PTHR12526">
    <property type="entry name" value="GLYCOSYLTRANSFERASE"/>
    <property type="match status" value="1"/>
</dbReference>
<sequence>MVARVLRDKGIFEYVEAARIILAENKNAEFWLLGSASIDNPAAVSPRTISNWVSEGCITHIHFQDDVRTFIESADCVVLPSYREGTPRVLLEAAACGRAVITSDAIGCRNAVIDGETGYLCSTRDANDLASKMRQMLELPFDRVTAFGRNGRVFMQNVFDERIVIGKYREAIRLSIEV</sequence>
<dbReference type="EMBL" id="AP019389">
    <property type="protein sequence ID" value="BBI21179.1"/>
    <property type="molecule type" value="Genomic_DNA"/>
</dbReference>
<dbReference type="Proteomes" id="UP000290057">
    <property type="component" value="Chromosome"/>
</dbReference>
<dbReference type="Gene3D" id="3.40.50.2000">
    <property type="entry name" value="Glycogen Phosphorylase B"/>
    <property type="match status" value="2"/>
</dbReference>